<dbReference type="InterPro" id="IPR012334">
    <property type="entry name" value="Pectin_lyas_fold"/>
</dbReference>
<keyword evidence="6 8" id="KW-0106">Calcium</keyword>
<dbReference type="KEGG" id="smo:SELMODRAFT_120030"/>
<comment type="similarity">
    <text evidence="8">Belongs to the polysaccharide lyase 1 family.</text>
</comment>
<dbReference type="InterPro" id="IPR045032">
    <property type="entry name" value="PEL"/>
</dbReference>
<dbReference type="EMBL" id="GL377626">
    <property type="protein sequence ID" value="EFJ14717.1"/>
    <property type="molecule type" value="Genomic_DNA"/>
</dbReference>
<dbReference type="GO" id="GO:0030570">
    <property type="term" value="F:pectate lyase activity"/>
    <property type="evidence" value="ECO:0000318"/>
    <property type="project" value="GO_Central"/>
</dbReference>
<sequence>PYHGVDATLRGLAGAAEGFGAASIGGLEGDTYPVTNLLDDGPGSLRYAAARDEPLWVVFNVSGTISLASPLRVTSHKTIDGRGQRIKITGNGLLLQSCEHVIVNNLEFERGRGDAITIVADAKDVWIDRCTLSDYNDGLIDITRRSTRVTVSRCHFYQHKKTMLISANPRHVGDRNIKVTIHHCYFDQTQERHPRVRFAKVHLYNIYFREWGVYGVRASVEAQIVSEHNVYEAGTSKRAFDYFIEKAPDSDIAVAGSISSDGDVFLNGAEGPANSTAFLPEDYYSMNPKVHPAGKQLVRVIRETAGWQNIPLPGSSSVKVSSISFSKCLDQFPFDFRKATRVLMSTTVVITKRLTAQPEAKFRSRKSLPDHGDGMVELTNSGVGSFTRAA</sequence>
<evidence type="ECO:0000313" key="11">
    <source>
        <dbReference type="Proteomes" id="UP000001514"/>
    </source>
</evidence>
<evidence type="ECO:0000256" key="4">
    <source>
        <dbReference type="ARBA" id="ARBA00022723"/>
    </source>
</evidence>
<dbReference type="InterPro" id="IPR018082">
    <property type="entry name" value="AmbAllergen"/>
</dbReference>
<keyword evidence="4 8" id="KW-0479">Metal-binding</keyword>
<keyword evidence="5" id="KW-0732">Signal</keyword>
<dbReference type="InterPro" id="IPR002022">
    <property type="entry name" value="Pec_lyase"/>
</dbReference>
<dbReference type="SUPFAM" id="SSF51126">
    <property type="entry name" value="Pectin lyase-like"/>
    <property type="match status" value="1"/>
</dbReference>
<dbReference type="HOGENOM" id="CLU_046610_0_0_1"/>
<evidence type="ECO:0000256" key="7">
    <source>
        <dbReference type="ARBA" id="ARBA00023239"/>
    </source>
</evidence>
<dbReference type="PANTHER" id="PTHR31683">
    <property type="entry name" value="PECTATE LYASE 18-RELATED"/>
    <property type="match status" value="1"/>
</dbReference>
<reference evidence="10 11" key="1">
    <citation type="journal article" date="2011" name="Science">
        <title>The Selaginella genome identifies genetic changes associated with the evolution of vascular plants.</title>
        <authorList>
            <person name="Banks J.A."/>
            <person name="Nishiyama T."/>
            <person name="Hasebe M."/>
            <person name="Bowman J.L."/>
            <person name="Gribskov M."/>
            <person name="dePamphilis C."/>
            <person name="Albert V.A."/>
            <person name="Aono N."/>
            <person name="Aoyama T."/>
            <person name="Ambrose B.A."/>
            <person name="Ashton N.W."/>
            <person name="Axtell M.J."/>
            <person name="Barker E."/>
            <person name="Barker M.S."/>
            <person name="Bennetzen J.L."/>
            <person name="Bonawitz N.D."/>
            <person name="Chapple C."/>
            <person name="Cheng C."/>
            <person name="Correa L.G."/>
            <person name="Dacre M."/>
            <person name="DeBarry J."/>
            <person name="Dreyer I."/>
            <person name="Elias M."/>
            <person name="Engstrom E.M."/>
            <person name="Estelle M."/>
            <person name="Feng L."/>
            <person name="Finet C."/>
            <person name="Floyd S.K."/>
            <person name="Frommer W.B."/>
            <person name="Fujita T."/>
            <person name="Gramzow L."/>
            <person name="Gutensohn M."/>
            <person name="Harholt J."/>
            <person name="Hattori M."/>
            <person name="Heyl A."/>
            <person name="Hirai T."/>
            <person name="Hiwatashi Y."/>
            <person name="Ishikawa M."/>
            <person name="Iwata M."/>
            <person name="Karol K.G."/>
            <person name="Koehler B."/>
            <person name="Kolukisaoglu U."/>
            <person name="Kubo M."/>
            <person name="Kurata T."/>
            <person name="Lalonde S."/>
            <person name="Li K."/>
            <person name="Li Y."/>
            <person name="Litt A."/>
            <person name="Lyons E."/>
            <person name="Manning G."/>
            <person name="Maruyama T."/>
            <person name="Michael T.P."/>
            <person name="Mikami K."/>
            <person name="Miyazaki S."/>
            <person name="Morinaga S."/>
            <person name="Murata T."/>
            <person name="Mueller-Roeber B."/>
            <person name="Nelson D.R."/>
            <person name="Obara M."/>
            <person name="Oguri Y."/>
            <person name="Olmstead R.G."/>
            <person name="Onodera N."/>
            <person name="Petersen B.L."/>
            <person name="Pils B."/>
            <person name="Prigge M."/>
            <person name="Rensing S.A."/>
            <person name="Riano-Pachon D.M."/>
            <person name="Roberts A.W."/>
            <person name="Sato Y."/>
            <person name="Scheller H.V."/>
            <person name="Schulz B."/>
            <person name="Schulz C."/>
            <person name="Shakirov E.V."/>
            <person name="Shibagaki N."/>
            <person name="Shinohara N."/>
            <person name="Shippen D.E."/>
            <person name="Soerensen I."/>
            <person name="Sotooka R."/>
            <person name="Sugimoto N."/>
            <person name="Sugita M."/>
            <person name="Sumikawa N."/>
            <person name="Tanurdzic M."/>
            <person name="Theissen G."/>
            <person name="Ulvskov P."/>
            <person name="Wakazuki S."/>
            <person name="Weng J.K."/>
            <person name="Willats W.W."/>
            <person name="Wipf D."/>
            <person name="Wolf P.G."/>
            <person name="Yang L."/>
            <person name="Zimmer A.D."/>
            <person name="Zhu Q."/>
            <person name="Mitros T."/>
            <person name="Hellsten U."/>
            <person name="Loque D."/>
            <person name="Otillar R."/>
            <person name="Salamov A."/>
            <person name="Schmutz J."/>
            <person name="Shapiro H."/>
            <person name="Lindquist E."/>
            <person name="Lucas S."/>
            <person name="Rokhsar D."/>
            <person name="Grigoriev I.V."/>
        </authorList>
    </citation>
    <scope>NUCLEOTIDE SEQUENCE [LARGE SCALE GENOMIC DNA]</scope>
</reference>
<dbReference type="AlphaFoldDB" id="D8SLT6"/>
<comment type="pathway">
    <text evidence="2 8">Glycan metabolism; pectin degradation; 2-dehydro-3-deoxy-D-gluconate from pectin: step 2/5.</text>
</comment>
<evidence type="ECO:0000259" key="9">
    <source>
        <dbReference type="SMART" id="SM00656"/>
    </source>
</evidence>
<dbReference type="GO" id="GO:0046872">
    <property type="term" value="F:metal ion binding"/>
    <property type="evidence" value="ECO:0007669"/>
    <property type="project" value="UniProtKB-KW"/>
</dbReference>
<evidence type="ECO:0000256" key="5">
    <source>
        <dbReference type="ARBA" id="ARBA00022729"/>
    </source>
</evidence>
<dbReference type="PANTHER" id="PTHR31683:SF113">
    <property type="entry name" value="PECTATE LYASE"/>
    <property type="match status" value="1"/>
</dbReference>
<dbReference type="Gramene" id="EFJ14717">
    <property type="protein sequence ID" value="EFJ14717"/>
    <property type="gene ID" value="SELMODRAFT_120030"/>
</dbReference>
<feature type="domain" description="Pectate lyase" evidence="9">
    <location>
        <begin position="29"/>
        <end position="237"/>
    </location>
</feature>
<gene>
    <name evidence="10" type="ORF">SELMODRAFT_120030</name>
</gene>
<dbReference type="GO" id="GO:0045490">
    <property type="term" value="P:pectin catabolic process"/>
    <property type="evidence" value="ECO:0007669"/>
    <property type="project" value="UniProtKB-UniPathway"/>
</dbReference>
<dbReference type="Pfam" id="PF00544">
    <property type="entry name" value="Pectate_lyase_4"/>
    <property type="match status" value="1"/>
</dbReference>
<organism evidence="11">
    <name type="scientific">Selaginella moellendorffii</name>
    <name type="common">Spikemoss</name>
    <dbReference type="NCBI Taxonomy" id="88036"/>
    <lineage>
        <taxon>Eukaryota</taxon>
        <taxon>Viridiplantae</taxon>
        <taxon>Streptophyta</taxon>
        <taxon>Embryophyta</taxon>
        <taxon>Tracheophyta</taxon>
        <taxon>Lycopodiopsida</taxon>
        <taxon>Selaginellales</taxon>
        <taxon>Selaginellaceae</taxon>
        <taxon>Selaginella</taxon>
    </lineage>
</organism>
<dbReference type="Gene3D" id="2.160.20.10">
    <property type="entry name" value="Single-stranded right-handed beta-helix, Pectin lyase-like"/>
    <property type="match status" value="1"/>
</dbReference>
<dbReference type="Proteomes" id="UP000001514">
    <property type="component" value="Unassembled WGS sequence"/>
</dbReference>
<keyword evidence="11" id="KW-1185">Reference proteome</keyword>
<name>D8SLT6_SELML</name>
<evidence type="ECO:0000256" key="3">
    <source>
        <dbReference type="ARBA" id="ARBA00012272"/>
    </source>
</evidence>
<proteinExistence type="inferred from homology"/>
<dbReference type="PRINTS" id="PR00807">
    <property type="entry name" value="AMBALLERGEN"/>
</dbReference>
<dbReference type="InParanoid" id="D8SLT6"/>
<dbReference type="STRING" id="88036.D8SLT6"/>
<evidence type="ECO:0000313" key="10">
    <source>
        <dbReference type="EMBL" id="EFJ14717.1"/>
    </source>
</evidence>
<comment type="cofactor">
    <cofactor evidence="8">
        <name>Ca(2+)</name>
        <dbReference type="ChEBI" id="CHEBI:29108"/>
    </cofactor>
    <text evidence="8">Binds 1 Ca(2+) ion. Required for its activity.</text>
</comment>
<protein>
    <recommendedName>
        <fullName evidence="3 8">Pectate lyase</fullName>
        <ecNumber evidence="3 8">4.2.2.2</ecNumber>
    </recommendedName>
</protein>
<dbReference type="eggNOG" id="ENOG502S66G">
    <property type="taxonomic scope" value="Eukaryota"/>
</dbReference>
<evidence type="ECO:0000256" key="1">
    <source>
        <dbReference type="ARBA" id="ARBA00000695"/>
    </source>
</evidence>
<dbReference type="InterPro" id="IPR011050">
    <property type="entry name" value="Pectin_lyase_fold/virulence"/>
</dbReference>
<evidence type="ECO:0000256" key="8">
    <source>
        <dbReference type="RuleBase" id="RU361123"/>
    </source>
</evidence>
<dbReference type="SMART" id="SM00656">
    <property type="entry name" value="Amb_all"/>
    <property type="match status" value="1"/>
</dbReference>
<feature type="non-terminal residue" evidence="10">
    <location>
        <position position="1"/>
    </location>
</feature>
<comment type="catalytic activity">
    <reaction evidence="1 8">
        <text>Eliminative cleavage of (1-&gt;4)-alpha-D-galacturonan to give oligosaccharides with 4-deoxy-alpha-D-galact-4-enuronosyl groups at their non-reducing ends.</text>
        <dbReference type="EC" id="4.2.2.2"/>
    </reaction>
</comment>
<dbReference type="UniPathway" id="UPA00545">
    <property type="reaction ID" value="UER00824"/>
</dbReference>
<evidence type="ECO:0000256" key="2">
    <source>
        <dbReference type="ARBA" id="ARBA00005220"/>
    </source>
</evidence>
<dbReference type="EC" id="4.2.2.2" evidence="3 8"/>
<accession>D8SLT6</accession>
<evidence type="ECO:0000256" key="6">
    <source>
        <dbReference type="ARBA" id="ARBA00022837"/>
    </source>
</evidence>
<keyword evidence="7 8" id="KW-0456">Lyase</keyword>